<feature type="compositionally biased region" description="Low complexity" evidence="8">
    <location>
        <begin position="70"/>
        <end position="80"/>
    </location>
</feature>
<evidence type="ECO:0000256" key="8">
    <source>
        <dbReference type="SAM" id="MobiDB-lite"/>
    </source>
</evidence>
<evidence type="ECO:0000313" key="10">
    <source>
        <dbReference type="EMBL" id="OMO74893.1"/>
    </source>
</evidence>
<keyword evidence="11" id="KW-1185">Reference proteome</keyword>
<accession>A0A1R3HX09</accession>
<dbReference type="GO" id="GO:1902025">
    <property type="term" value="P:nitrate import"/>
    <property type="evidence" value="ECO:0007669"/>
    <property type="project" value="TreeGrafter"/>
</dbReference>
<dbReference type="OrthoDB" id="1863260at2759"/>
<evidence type="ECO:0000256" key="2">
    <source>
        <dbReference type="ARBA" id="ARBA00008963"/>
    </source>
</evidence>
<organism evidence="10 11">
    <name type="scientific">Corchorus olitorius</name>
    <dbReference type="NCBI Taxonomy" id="93759"/>
    <lineage>
        <taxon>Eukaryota</taxon>
        <taxon>Viridiplantae</taxon>
        <taxon>Streptophyta</taxon>
        <taxon>Embryophyta</taxon>
        <taxon>Tracheophyta</taxon>
        <taxon>Spermatophyta</taxon>
        <taxon>Magnoliopsida</taxon>
        <taxon>eudicotyledons</taxon>
        <taxon>Gunneridae</taxon>
        <taxon>Pentapetalae</taxon>
        <taxon>rosids</taxon>
        <taxon>malvids</taxon>
        <taxon>Malvales</taxon>
        <taxon>Malvaceae</taxon>
        <taxon>Grewioideae</taxon>
        <taxon>Apeibeae</taxon>
        <taxon>Corchorus</taxon>
    </lineage>
</organism>
<dbReference type="AlphaFoldDB" id="A0A1R3HX09"/>
<comment type="similarity">
    <text evidence="2">Belongs to the C-terminally encoded plant signaling peptide (CEP) family.</text>
</comment>
<sequence length="108" mass="11399">MAKINLILLAAALFFVLLFSYGVTFSEERVLKADANVESAGNHVMIMSGHKSNLNRDILEDGTDDHVPKASSANNATAAYDADDFRPTTPGHSPGAGHSTGPASNNKN</sequence>
<evidence type="ECO:0000256" key="3">
    <source>
        <dbReference type="ARBA" id="ARBA00022523"/>
    </source>
</evidence>
<dbReference type="PANTHER" id="PTHR33348:SF36">
    <property type="match status" value="1"/>
</dbReference>
<protein>
    <submittedName>
        <fullName evidence="10">Uncharacterized protein</fullName>
    </submittedName>
</protein>
<evidence type="ECO:0000256" key="1">
    <source>
        <dbReference type="ARBA" id="ARBA00004271"/>
    </source>
</evidence>
<dbReference type="GO" id="GO:2000280">
    <property type="term" value="P:regulation of root development"/>
    <property type="evidence" value="ECO:0007669"/>
    <property type="project" value="TreeGrafter"/>
</dbReference>
<dbReference type="GO" id="GO:1901371">
    <property type="term" value="P:regulation of leaf morphogenesis"/>
    <property type="evidence" value="ECO:0007669"/>
    <property type="project" value="TreeGrafter"/>
</dbReference>
<feature type="signal peptide" evidence="9">
    <location>
        <begin position="1"/>
        <end position="26"/>
    </location>
</feature>
<keyword evidence="7" id="KW-0379">Hydroxylation</keyword>
<dbReference type="GO" id="GO:0005179">
    <property type="term" value="F:hormone activity"/>
    <property type="evidence" value="ECO:0007669"/>
    <property type="project" value="UniProtKB-KW"/>
</dbReference>
<dbReference type="EMBL" id="AWUE01019240">
    <property type="protein sequence ID" value="OMO74893.1"/>
    <property type="molecule type" value="Genomic_DNA"/>
</dbReference>
<evidence type="ECO:0000313" key="11">
    <source>
        <dbReference type="Proteomes" id="UP000187203"/>
    </source>
</evidence>
<dbReference type="GO" id="GO:0006995">
    <property type="term" value="P:cellular response to nitrogen starvation"/>
    <property type="evidence" value="ECO:0007669"/>
    <property type="project" value="UniProtKB-ARBA"/>
</dbReference>
<keyword evidence="4" id="KW-0964">Secreted</keyword>
<comment type="caution">
    <text evidence="10">The sequence shown here is derived from an EMBL/GenBank/DDBJ whole genome shotgun (WGS) entry which is preliminary data.</text>
</comment>
<dbReference type="InterPro" id="IPR033250">
    <property type="entry name" value="CEP"/>
</dbReference>
<name>A0A1R3HX09_9ROSI</name>
<reference evidence="11" key="1">
    <citation type="submission" date="2013-09" db="EMBL/GenBank/DDBJ databases">
        <title>Corchorus olitorius genome sequencing.</title>
        <authorList>
            <person name="Alam M."/>
            <person name="Haque M.S."/>
            <person name="Islam M.S."/>
            <person name="Emdad E.M."/>
            <person name="Islam M.M."/>
            <person name="Ahmed B."/>
            <person name="Halim A."/>
            <person name="Hossen Q.M.M."/>
            <person name="Hossain M.Z."/>
            <person name="Ahmed R."/>
            <person name="Khan M.M."/>
            <person name="Islam R."/>
            <person name="Rashid M.M."/>
            <person name="Khan S.A."/>
            <person name="Rahman M.S."/>
            <person name="Alam M."/>
            <person name="Yahiya A.S."/>
            <person name="Khan M.S."/>
            <person name="Azam M.S."/>
            <person name="Haque T."/>
            <person name="Lashkar M.Z.H."/>
            <person name="Akhand A.I."/>
            <person name="Morshed G."/>
            <person name="Roy S."/>
            <person name="Uddin K.S."/>
            <person name="Rabeya T."/>
            <person name="Hossain A.S."/>
            <person name="Chowdhury A."/>
            <person name="Snigdha A.R."/>
            <person name="Mortoza M.S."/>
            <person name="Matin S.A."/>
            <person name="Hoque S.M.E."/>
            <person name="Islam M.K."/>
            <person name="Roy D.K."/>
            <person name="Haider R."/>
            <person name="Moosa M.M."/>
            <person name="Elias S.M."/>
            <person name="Hasan A.M."/>
            <person name="Jahan S."/>
            <person name="Shafiuddin M."/>
            <person name="Mahmood N."/>
            <person name="Shommy N.S."/>
        </authorList>
    </citation>
    <scope>NUCLEOTIDE SEQUENCE [LARGE SCALE GENOMIC DNA]</scope>
    <source>
        <strain evidence="11">cv. O-4</strain>
    </source>
</reference>
<dbReference type="Proteomes" id="UP000187203">
    <property type="component" value="Unassembled WGS sequence"/>
</dbReference>
<evidence type="ECO:0000256" key="9">
    <source>
        <dbReference type="SAM" id="SignalP"/>
    </source>
</evidence>
<feature type="chain" id="PRO_5012458471" evidence="9">
    <location>
        <begin position="27"/>
        <end position="108"/>
    </location>
</feature>
<evidence type="ECO:0000256" key="7">
    <source>
        <dbReference type="ARBA" id="ARBA00023278"/>
    </source>
</evidence>
<evidence type="ECO:0000256" key="6">
    <source>
        <dbReference type="ARBA" id="ARBA00022729"/>
    </source>
</evidence>
<feature type="region of interest" description="Disordered" evidence="8">
    <location>
        <begin position="56"/>
        <end position="108"/>
    </location>
</feature>
<dbReference type="GO" id="GO:0048046">
    <property type="term" value="C:apoplast"/>
    <property type="evidence" value="ECO:0007669"/>
    <property type="project" value="UniProtKB-SubCell"/>
</dbReference>
<gene>
    <name evidence="10" type="ORF">COLO4_26460</name>
</gene>
<keyword evidence="3" id="KW-0052">Apoplast</keyword>
<evidence type="ECO:0000256" key="5">
    <source>
        <dbReference type="ARBA" id="ARBA00022702"/>
    </source>
</evidence>
<evidence type="ECO:0000256" key="4">
    <source>
        <dbReference type="ARBA" id="ARBA00022525"/>
    </source>
</evidence>
<dbReference type="GO" id="GO:0048364">
    <property type="term" value="P:root development"/>
    <property type="evidence" value="ECO:0007669"/>
    <property type="project" value="InterPro"/>
</dbReference>
<keyword evidence="5" id="KW-0372">Hormone</keyword>
<dbReference type="PANTHER" id="PTHR33348">
    <property type="entry name" value="PRECURSOR OF CEP5"/>
    <property type="match status" value="1"/>
</dbReference>
<comment type="subcellular location">
    <subcellularLocation>
        <location evidence="1">Secreted</location>
        <location evidence="1">Extracellular space</location>
        <location evidence="1">Apoplast</location>
    </subcellularLocation>
</comment>
<keyword evidence="6 9" id="KW-0732">Signal</keyword>
<proteinExistence type="inferred from homology"/>